<gene>
    <name evidence="3" type="ORF">ABOD76_01800</name>
</gene>
<organism evidence="3">
    <name type="scientific">Deinococcus sonorensis KR-87</name>
    <dbReference type="NCBI Taxonomy" id="694439"/>
    <lineage>
        <taxon>Bacteria</taxon>
        <taxon>Thermotogati</taxon>
        <taxon>Deinococcota</taxon>
        <taxon>Deinococci</taxon>
        <taxon>Deinococcales</taxon>
        <taxon>Deinococcaceae</taxon>
        <taxon>Deinococcus</taxon>
    </lineage>
</organism>
<dbReference type="RefSeq" id="WP_350241570.1">
    <property type="nucleotide sequence ID" value="NZ_CP158297.1"/>
</dbReference>
<dbReference type="CDD" id="cd17557">
    <property type="entry name" value="REC_Rcp-like"/>
    <property type="match status" value="1"/>
</dbReference>
<dbReference type="InterPro" id="IPR011006">
    <property type="entry name" value="CheY-like_superfamily"/>
</dbReference>
<name>A0AAU7U6U0_9DEIO</name>
<geneLocation type="plasmid" evidence="3">
    <name>pDson01</name>
</geneLocation>
<dbReference type="AlphaFoldDB" id="A0AAU7U6U0"/>
<dbReference type="SUPFAM" id="SSF52172">
    <property type="entry name" value="CheY-like"/>
    <property type="match status" value="1"/>
</dbReference>
<reference evidence="3" key="1">
    <citation type="submission" date="2024-06" db="EMBL/GenBank/DDBJ databases">
        <title>Draft Genome Sequence of Deinococcus sonorensis Type Strain KR-87, a Biofilm Producing Representative of the Genus Deinococcus.</title>
        <authorList>
            <person name="Boren L.S."/>
            <person name="Grosso R.A."/>
            <person name="Hugenberg-Cox A.N."/>
            <person name="Hill J.T.E."/>
            <person name="Albert C.M."/>
            <person name="Tuohy J.M."/>
        </authorList>
    </citation>
    <scope>NUCLEOTIDE SEQUENCE</scope>
    <source>
        <strain evidence="3">KR-87</strain>
        <plasmid evidence="3">pDson01</plasmid>
    </source>
</reference>
<dbReference type="InterPro" id="IPR001789">
    <property type="entry name" value="Sig_transdc_resp-reg_receiver"/>
</dbReference>
<dbReference type="PROSITE" id="PS50110">
    <property type="entry name" value="RESPONSE_REGULATORY"/>
    <property type="match status" value="1"/>
</dbReference>
<dbReference type="KEGG" id="dsc:ABOD76_01800"/>
<dbReference type="Pfam" id="PF00072">
    <property type="entry name" value="Response_reg"/>
    <property type="match status" value="1"/>
</dbReference>
<dbReference type="PANTHER" id="PTHR44520">
    <property type="entry name" value="RESPONSE REGULATOR RCP1-RELATED"/>
    <property type="match status" value="1"/>
</dbReference>
<dbReference type="GO" id="GO:0000160">
    <property type="term" value="P:phosphorelay signal transduction system"/>
    <property type="evidence" value="ECO:0007669"/>
    <property type="project" value="InterPro"/>
</dbReference>
<dbReference type="EMBL" id="CP158297">
    <property type="protein sequence ID" value="XBV83811.1"/>
    <property type="molecule type" value="Genomic_DNA"/>
</dbReference>
<proteinExistence type="predicted"/>
<evidence type="ECO:0000256" key="1">
    <source>
        <dbReference type="PROSITE-ProRule" id="PRU00169"/>
    </source>
</evidence>
<evidence type="ECO:0000313" key="3">
    <source>
        <dbReference type="EMBL" id="XBV83811.1"/>
    </source>
</evidence>
<dbReference type="Gene3D" id="3.40.50.2300">
    <property type="match status" value="1"/>
</dbReference>
<feature type="domain" description="Response regulatory" evidence="2">
    <location>
        <begin position="6"/>
        <end position="127"/>
    </location>
</feature>
<dbReference type="PANTHER" id="PTHR44520:SF2">
    <property type="entry name" value="RESPONSE REGULATOR RCP1"/>
    <property type="match status" value="1"/>
</dbReference>
<feature type="modified residue" description="4-aspartylphosphate" evidence="1">
    <location>
        <position position="60"/>
    </location>
</feature>
<dbReference type="InterPro" id="IPR052893">
    <property type="entry name" value="TCS_response_regulator"/>
</dbReference>
<protein>
    <submittedName>
        <fullName evidence="3">Response regulator</fullName>
    </submittedName>
</protein>
<keyword evidence="1" id="KW-0597">Phosphoprotein</keyword>
<sequence>MHHAPDLLLIEDDAAAARMVEEAVREVKPVPSMVHVASAEAALAYLERFPDHPPRLILLDLQLPSMSGMELLERLKAHSHHRLIPVVILSLSDLSGDILSSYDHQASGYLHKPATFPKLILMLQALSDFWFQTVRLVNDRSM</sequence>
<accession>A0AAU7U6U0</accession>
<dbReference type="SMART" id="SM00448">
    <property type="entry name" value="REC"/>
    <property type="match status" value="1"/>
</dbReference>
<evidence type="ECO:0000259" key="2">
    <source>
        <dbReference type="PROSITE" id="PS50110"/>
    </source>
</evidence>
<keyword evidence="3" id="KW-0614">Plasmid</keyword>